<dbReference type="STRING" id="471856.Jden_1332"/>
<evidence type="ECO:0000313" key="2">
    <source>
        <dbReference type="Proteomes" id="UP000000628"/>
    </source>
</evidence>
<proteinExistence type="predicted"/>
<gene>
    <name evidence="1" type="ordered locus">Jden_1332</name>
</gene>
<dbReference type="KEGG" id="jde:Jden_1332"/>
<dbReference type="HOGENOM" id="CLU_077332_1_1_11"/>
<dbReference type="RefSeq" id="WP_015771616.1">
    <property type="nucleotide sequence ID" value="NC_013174.1"/>
</dbReference>
<dbReference type="OrthoDB" id="5184241at2"/>
<accession>C7R4D1</accession>
<dbReference type="eggNOG" id="COG2522">
    <property type="taxonomic scope" value="Bacteria"/>
</dbReference>
<name>C7R4D1_JONDD</name>
<dbReference type="Proteomes" id="UP000000628">
    <property type="component" value="Chromosome"/>
</dbReference>
<evidence type="ECO:0008006" key="3">
    <source>
        <dbReference type="Google" id="ProtNLM"/>
    </source>
</evidence>
<protein>
    <recommendedName>
        <fullName evidence="3">MarR family transcriptional regulator</fullName>
    </recommendedName>
</protein>
<dbReference type="AlphaFoldDB" id="C7R4D1"/>
<organism evidence="1 2">
    <name type="scientific">Jonesia denitrificans (strain ATCC 14870 / DSM 20603 / BCRC 15368 / CIP 55.134 / JCM 11481 / NBRC 15587 / NCTC 10816 / Prevot 55134)</name>
    <name type="common">Listeria denitrificans</name>
    <dbReference type="NCBI Taxonomy" id="471856"/>
    <lineage>
        <taxon>Bacteria</taxon>
        <taxon>Bacillati</taxon>
        <taxon>Actinomycetota</taxon>
        <taxon>Actinomycetes</taxon>
        <taxon>Micrococcales</taxon>
        <taxon>Jonesiaceae</taxon>
        <taxon>Jonesia</taxon>
    </lineage>
</organism>
<keyword evidence="2" id="KW-1185">Reference proteome</keyword>
<evidence type="ECO:0000313" key="1">
    <source>
        <dbReference type="EMBL" id="ACV08988.1"/>
    </source>
</evidence>
<dbReference type="EMBL" id="CP001706">
    <property type="protein sequence ID" value="ACV08988.1"/>
    <property type="molecule type" value="Genomic_DNA"/>
</dbReference>
<sequence>MFVLTIDQENSRVVGDRVPELLELFGAHLRGRWAPVVEFSRSVGDEVQGVIESPWALWAAVRLALRSGGWYVGIGLGVVDEPLPVRSSEGSGEAFIAARDAVDDAKTQRGTIPVSVRGLSGKGAQPTSDSMSAHVGDVQALLRLLALAVQGRSAKAWEALDLLTYPDGSPRGSTQTDAAAELGISKQAMSARLKAARWDEEWGAIPLLVRLLDNLRPDQRS</sequence>
<reference evidence="1 2" key="1">
    <citation type="journal article" date="2009" name="Stand. Genomic Sci.">
        <title>Complete genome sequence of Jonesia denitrificans type strain (Prevot 55134).</title>
        <authorList>
            <person name="Pukall R."/>
            <person name="Gehrich-Schroter G."/>
            <person name="Lapidus A."/>
            <person name="Nolan M."/>
            <person name="Glavina Del Rio T."/>
            <person name="Lucas S."/>
            <person name="Chen F."/>
            <person name="Tice H."/>
            <person name="Pitluck S."/>
            <person name="Cheng J.F."/>
            <person name="Copeland A."/>
            <person name="Saunders E."/>
            <person name="Brettin T."/>
            <person name="Detter J.C."/>
            <person name="Bruce D."/>
            <person name="Goodwin L."/>
            <person name="Pati A."/>
            <person name="Ivanova N."/>
            <person name="Mavromatis K."/>
            <person name="Ovchinnikova G."/>
            <person name="Chen A."/>
            <person name="Palaniappan K."/>
            <person name="Land M."/>
            <person name="Hauser L."/>
            <person name="Chang Y.J."/>
            <person name="Jeffries C.D."/>
            <person name="Chain P."/>
            <person name="Goker M."/>
            <person name="Bristow J."/>
            <person name="Eisen J.A."/>
            <person name="Markowitz V."/>
            <person name="Hugenholtz P."/>
            <person name="Kyrpides N.C."/>
            <person name="Klenk H.P."/>
            <person name="Han C."/>
        </authorList>
    </citation>
    <scope>NUCLEOTIDE SEQUENCE [LARGE SCALE GENOMIC DNA]</scope>
    <source>
        <strain evidence="2">ATCC 14870 / DSM 20603 / BCRC 15368 / CIP 55.134 / JCM 11481 / NBRC 15587 / NCTC 10816 / Prevot 55134</strain>
    </source>
</reference>